<gene>
    <name evidence="1" type="ORF">FWK35_00018248</name>
</gene>
<reference evidence="1 2" key="1">
    <citation type="submission" date="2019-08" db="EMBL/GenBank/DDBJ databases">
        <title>Whole genome of Aphis craccivora.</title>
        <authorList>
            <person name="Voronova N.V."/>
            <person name="Shulinski R.S."/>
            <person name="Bandarenka Y.V."/>
            <person name="Zhorov D.G."/>
            <person name="Warner D."/>
        </authorList>
    </citation>
    <scope>NUCLEOTIDE SEQUENCE [LARGE SCALE GENOMIC DNA]</scope>
    <source>
        <strain evidence="1">180601</strain>
        <tissue evidence="1">Whole Body</tissue>
    </source>
</reference>
<evidence type="ECO:0000313" key="1">
    <source>
        <dbReference type="EMBL" id="KAF0747294.1"/>
    </source>
</evidence>
<accession>A0A6G0Y1R7</accession>
<dbReference type="AlphaFoldDB" id="A0A6G0Y1R7"/>
<protein>
    <submittedName>
        <fullName evidence="1">PiggyBac transposable element-derived protein 4-like</fullName>
    </submittedName>
</protein>
<evidence type="ECO:0000313" key="2">
    <source>
        <dbReference type="Proteomes" id="UP000478052"/>
    </source>
</evidence>
<comment type="caution">
    <text evidence="1">The sequence shown here is derived from an EMBL/GenBank/DDBJ whole genome shotgun (WGS) entry which is preliminary data.</text>
</comment>
<organism evidence="1 2">
    <name type="scientific">Aphis craccivora</name>
    <name type="common">Cowpea aphid</name>
    <dbReference type="NCBI Taxonomy" id="307492"/>
    <lineage>
        <taxon>Eukaryota</taxon>
        <taxon>Metazoa</taxon>
        <taxon>Ecdysozoa</taxon>
        <taxon>Arthropoda</taxon>
        <taxon>Hexapoda</taxon>
        <taxon>Insecta</taxon>
        <taxon>Pterygota</taxon>
        <taxon>Neoptera</taxon>
        <taxon>Paraneoptera</taxon>
        <taxon>Hemiptera</taxon>
        <taxon>Sternorrhyncha</taxon>
        <taxon>Aphidomorpha</taxon>
        <taxon>Aphidoidea</taxon>
        <taxon>Aphididae</taxon>
        <taxon>Aphidini</taxon>
        <taxon>Aphis</taxon>
        <taxon>Aphis</taxon>
    </lineage>
</organism>
<keyword evidence="2" id="KW-1185">Reference proteome</keyword>
<proteinExistence type="predicted"/>
<dbReference type="EMBL" id="VUJU01006893">
    <property type="protein sequence ID" value="KAF0747294.1"/>
    <property type="molecule type" value="Genomic_DNA"/>
</dbReference>
<name>A0A6G0Y1R7_APHCR</name>
<dbReference type="Proteomes" id="UP000478052">
    <property type="component" value="Unassembled WGS sequence"/>
</dbReference>
<sequence>MLKQYDLNNSDEFCSIETNKDLIEDFDQAFEIYNFIFDFIGENDEFENNNISSNTIEIADDEQSLTSEICEEDGGGNYNEYNNFTKSGCSPTVFKNCRFREIQGPINKNIYKLQPIDIF</sequence>